<proteinExistence type="predicted"/>
<protein>
    <submittedName>
        <fullName evidence="2">Helix-turn-helix domain protein</fullName>
    </submittedName>
</protein>
<evidence type="ECO:0000313" key="3">
    <source>
        <dbReference type="Proteomes" id="UP000005361"/>
    </source>
</evidence>
<dbReference type="PROSITE" id="PS50943">
    <property type="entry name" value="HTH_CROC1"/>
    <property type="match status" value="1"/>
</dbReference>
<dbReference type="EMBL" id="CP010978">
    <property type="protein sequence ID" value="AJQ29903.1"/>
    <property type="molecule type" value="Genomic_DNA"/>
</dbReference>
<dbReference type="InterPro" id="IPR010982">
    <property type="entry name" value="Lambda_DNA-bd_dom_sf"/>
</dbReference>
<reference evidence="3" key="2">
    <citation type="submission" date="2015-02" db="EMBL/GenBank/DDBJ databases">
        <title>Complete Genome Sequence of Pelosinus fermentans JBW45.</title>
        <authorList>
            <person name="De Leon K.B."/>
            <person name="Utturkar S.M."/>
            <person name="Camilleri L.B."/>
            <person name="Arkin A.P."/>
            <person name="Fields M.W."/>
            <person name="Brown S.D."/>
            <person name="Wall J.D."/>
        </authorList>
    </citation>
    <scope>NUCLEOTIDE SEQUENCE [LARGE SCALE GENOMIC DNA]</scope>
    <source>
        <strain evidence="3">JBW45</strain>
    </source>
</reference>
<dbReference type="InterPro" id="IPR001387">
    <property type="entry name" value="Cro/C1-type_HTH"/>
</dbReference>
<evidence type="ECO:0000313" key="2">
    <source>
        <dbReference type="EMBL" id="AJQ29903.1"/>
    </source>
</evidence>
<evidence type="ECO:0000259" key="1">
    <source>
        <dbReference type="PROSITE" id="PS50943"/>
    </source>
</evidence>
<feature type="domain" description="HTH cro/C1-type" evidence="1">
    <location>
        <begin position="16"/>
        <end position="69"/>
    </location>
</feature>
<dbReference type="Proteomes" id="UP000005361">
    <property type="component" value="Chromosome"/>
</dbReference>
<dbReference type="GO" id="GO:0003677">
    <property type="term" value="F:DNA binding"/>
    <property type="evidence" value="ECO:0007669"/>
    <property type="project" value="InterPro"/>
</dbReference>
<dbReference type="STRING" id="1192197.JBW_04574"/>
<reference evidence="2 3" key="1">
    <citation type="journal article" date="2015" name="Genome Announc.">
        <title>Complete Genome Sequence of Pelosinus fermentans JBW45, a Member of a Remarkably Competitive Group of Negativicutes in the Firmicutes Phylum.</title>
        <authorList>
            <person name="De Leon K.B."/>
            <person name="Utturkar S.M."/>
            <person name="Camilleri L.B."/>
            <person name="Elias D.A."/>
            <person name="Arkin A.P."/>
            <person name="Fields M.W."/>
            <person name="Brown S.D."/>
            <person name="Wall J.D."/>
        </authorList>
    </citation>
    <scope>NUCLEOTIDE SEQUENCE [LARGE SCALE GENOMIC DNA]</scope>
    <source>
        <strain evidence="2 3">JBW45</strain>
    </source>
</reference>
<dbReference type="SUPFAM" id="SSF47413">
    <property type="entry name" value="lambda repressor-like DNA-binding domains"/>
    <property type="match status" value="1"/>
</dbReference>
<dbReference type="AlphaFoldDB" id="I9DJR8"/>
<dbReference type="HOGENOM" id="CLU_066192_4_0_9"/>
<gene>
    <name evidence="2" type="ORF">JBW_04574</name>
</gene>
<name>I9DJR8_9FIRM</name>
<dbReference type="CDD" id="cd00093">
    <property type="entry name" value="HTH_XRE"/>
    <property type="match status" value="1"/>
</dbReference>
<accession>I9DJR8</accession>
<dbReference type="Gene3D" id="1.10.260.40">
    <property type="entry name" value="lambda repressor-like DNA-binding domains"/>
    <property type="match status" value="1"/>
</dbReference>
<sequence>MSSNKLGNYIKNIRGNMSLRDFAKLCGISHTHIDSIEKGVDPRTNKTVRPTVETLNKISLGAGISIKKLVDLSMDITSDEIPLIQSKEAKCKDLIEFLKQPEVLLDGKLLTEEDKAKIKASLKIIFHDVKQEKKREKS</sequence>
<organism evidence="2 3">
    <name type="scientific">Pelosinus fermentans JBW45</name>
    <dbReference type="NCBI Taxonomy" id="1192197"/>
    <lineage>
        <taxon>Bacteria</taxon>
        <taxon>Bacillati</taxon>
        <taxon>Bacillota</taxon>
        <taxon>Negativicutes</taxon>
        <taxon>Selenomonadales</taxon>
        <taxon>Sporomusaceae</taxon>
        <taxon>Pelosinus</taxon>
    </lineage>
</organism>
<dbReference type="KEGG" id="pft:JBW_04574"/>